<reference evidence="2 3" key="1">
    <citation type="submission" date="2020-05" db="EMBL/GenBank/DDBJ databases">
        <title>Complete genome sequence of of a novel Thermoleptolyngbya strain isolated from hot springs of Ganzi, Sichuan China.</title>
        <authorList>
            <person name="Tang J."/>
            <person name="Daroch M."/>
            <person name="Li L."/>
            <person name="Waleron K."/>
            <person name="Waleron M."/>
            <person name="Waleron M."/>
        </authorList>
    </citation>
    <scope>NUCLEOTIDE SEQUENCE [LARGE SCALE GENOMIC DNA]</scope>
    <source>
        <strain evidence="2 3">PKUAC-SCTA183</strain>
    </source>
</reference>
<dbReference type="InterPro" id="IPR011649">
    <property type="entry name" value="KaiB_domain"/>
</dbReference>
<dbReference type="InterPro" id="IPR036249">
    <property type="entry name" value="Thioredoxin-like_sf"/>
</dbReference>
<keyword evidence="3" id="KW-1185">Reference proteome</keyword>
<dbReference type="PANTHER" id="PTHR41709">
    <property type="entry name" value="KAIB-LIKE PROTEIN 1"/>
    <property type="match status" value="1"/>
</dbReference>
<gene>
    <name evidence="2" type="ORF">HPC62_14770</name>
</gene>
<dbReference type="SMART" id="SM01248">
    <property type="entry name" value="KaiB"/>
    <property type="match status" value="1"/>
</dbReference>
<organism evidence="2 3">
    <name type="scientific">Thermoleptolyngbya sichuanensis A183</name>
    <dbReference type="NCBI Taxonomy" id="2737172"/>
    <lineage>
        <taxon>Bacteria</taxon>
        <taxon>Bacillati</taxon>
        <taxon>Cyanobacteriota</taxon>
        <taxon>Cyanophyceae</taxon>
        <taxon>Oculatellales</taxon>
        <taxon>Oculatellaceae</taxon>
        <taxon>Thermoleptolyngbya</taxon>
        <taxon>Thermoleptolyngbya sichuanensis</taxon>
    </lineage>
</organism>
<dbReference type="AlphaFoldDB" id="A0A6M8BI06"/>
<evidence type="ECO:0000313" key="2">
    <source>
        <dbReference type="EMBL" id="QKD83291.1"/>
    </source>
</evidence>
<dbReference type="SUPFAM" id="SSF52833">
    <property type="entry name" value="Thioredoxin-like"/>
    <property type="match status" value="1"/>
</dbReference>
<proteinExistence type="predicted"/>
<feature type="domain" description="KaiB" evidence="1">
    <location>
        <begin position="174"/>
        <end position="255"/>
    </location>
</feature>
<name>A0A6M8BI06_9CYAN</name>
<dbReference type="Gene3D" id="3.40.30.10">
    <property type="entry name" value="Glutaredoxin"/>
    <property type="match status" value="1"/>
</dbReference>
<dbReference type="InterPro" id="IPR039022">
    <property type="entry name" value="KaiB-like"/>
</dbReference>
<dbReference type="CDD" id="cd02978">
    <property type="entry name" value="KaiB_like"/>
    <property type="match status" value="1"/>
</dbReference>
<protein>
    <submittedName>
        <fullName evidence="2">Circadian clock protein KaiB</fullName>
    </submittedName>
</protein>
<accession>A0A6M8BI06</accession>
<evidence type="ECO:0000313" key="3">
    <source>
        <dbReference type="Proteomes" id="UP000505210"/>
    </source>
</evidence>
<dbReference type="GO" id="GO:0048511">
    <property type="term" value="P:rhythmic process"/>
    <property type="evidence" value="ECO:0007669"/>
    <property type="project" value="InterPro"/>
</dbReference>
<dbReference type="RefSeq" id="WP_172356876.1">
    <property type="nucleotide sequence ID" value="NZ_CP053661.1"/>
</dbReference>
<dbReference type="PANTHER" id="PTHR41709:SF2">
    <property type="entry name" value="CIRCADIAN CLOCK PROTEIN KAIB2"/>
    <property type="match status" value="1"/>
</dbReference>
<dbReference type="EMBL" id="CP053661">
    <property type="protein sequence ID" value="QKD83291.1"/>
    <property type="molecule type" value="Genomic_DNA"/>
</dbReference>
<evidence type="ECO:0000259" key="1">
    <source>
        <dbReference type="SMART" id="SM01248"/>
    </source>
</evidence>
<dbReference type="KEGG" id="theu:HPC62_14770"/>
<dbReference type="Pfam" id="PF07689">
    <property type="entry name" value="KaiB"/>
    <property type="match status" value="1"/>
</dbReference>
<dbReference type="Proteomes" id="UP000505210">
    <property type="component" value="Chromosome"/>
</dbReference>
<sequence>MKAPLPELYKGIALFTPGGDLVYCIDPDKQSHWHLHLCAALQEWLDLSEPPLFLVPWYTASIDRWRSPENQSVLTSAEVYPLVARHQAVLNAVFGTGDLLWQTVQPPDNLDESLMLLTYQSRFPELWRSHDLVICYESPTIQQVSQPEAQPSSWSRLSWQAQSPDFSKQGYVLRLYVSSNSDVTEAILTNLHRLLEDLIQQPYTLKIIDVYKFPELAEQDQVAATPTLVRVWPEPVRRVTGRLEDASRVMQLLLASNGEMESGMMER</sequence>